<evidence type="ECO:0000259" key="3">
    <source>
        <dbReference type="PROSITE" id="PS50113"/>
    </source>
</evidence>
<dbReference type="InterPro" id="IPR013656">
    <property type="entry name" value="PAS_4"/>
</dbReference>
<proteinExistence type="predicted"/>
<evidence type="ECO:0000313" key="4">
    <source>
        <dbReference type="EMBL" id="MBE6421666.1"/>
    </source>
</evidence>
<evidence type="ECO:0000259" key="2">
    <source>
        <dbReference type="PROSITE" id="PS50112"/>
    </source>
</evidence>
<protein>
    <submittedName>
        <fullName evidence="4">PAS domain S-box protein</fullName>
    </submittedName>
</protein>
<comment type="caution">
    <text evidence="4">The sequence shown here is derived from an EMBL/GenBank/DDBJ whole genome shotgun (WGS) entry which is preliminary data.</text>
</comment>
<dbReference type="Proteomes" id="UP000725649">
    <property type="component" value="Unassembled WGS sequence"/>
</dbReference>
<dbReference type="Gene3D" id="3.30.450.40">
    <property type="match status" value="1"/>
</dbReference>
<reference evidence="4" key="1">
    <citation type="submission" date="2019-04" db="EMBL/GenBank/DDBJ databases">
        <title>Evolution of Biomass-Degrading Anaerobic Consortia Revealed by Metagenomics.</title>
        <authorList>
            <person name="Peng X."/>
        </authorList>
    </citation>
    <scope>NUCLEOTIDE SEQUENCE</scope>
    <source>
        <strain evidence="4">SIG66</strain>
    </source>
</reference>
<feature type="domain" description="PAC" evidence="3">
    <location>
        <begin position="462"/>
        <end position="514"/>
    </location>
</feature>
<evidence type="ECO:0000313" key="5">
    <source>
        <dbReference type="Proteomes" id="UP000725649"/>
    </source>
</evidence>
<feature type="compositionally biased region" description="Pro residues" evidence="1">
    <location>
        <begin position="1016"/>
        <end position="1029"/>
    </location>
</feature>
<dbReference type="Pfam" id="PF13426">
    <property type="entry name" value="PAS_9"/>
    <property type="match status" value="4"/>
</dbReference>
<dbReference type="NCBIfam" id="TIGR00229">
    <property type="entry name" value="sensory_box"/>
    <property type="match status" value="7"/>
</dbReference>
<feature type="domain" description="PAS" evidence="2">
    <location>
        <begin position="1591"/>
        <end position="1647"/>
    </location>
</feature>
<dbReference type="Pfam" id="PF00989">
    <property type="entry name" value="PAS"/>
    <property type="match status" value="2"/>
</dbReference>
<dbReference type="CDD" id="cd00130">
    <property type="entry name" value="PAS"/>
    <property type="match status" value="5"/>
</dbReference>
<name>A0A928DQM4_9BACT</name>
<gene>
    <name evidence="4" type="ORF">E7027_06045</name>
</gene>
<evidence type="ECO:0000256" key="1">
    <source>
        <dbReference type="SAM" id="MobiDB-lite"/>
    </source>
</evidence>
<dbReference type="InterPro" id="IPR000700">
    <property type="entry name" value="PAS-assoc_C"/>
</dbReference>
<feature type="region of interest" description="Disordered" evidence="1">
    <location>
        <begin position="1007"/>
        <end position="1058"/>
    </location>
</feature>
<organism evidence="4 5">
    <name type="scientific">Candidatus Avelusimicrobium gallicola</name>
    <dbReference type="NCBI Taxonomy" id="2562704"/>
    <lineage>
        <taxon>Bacteria</taxon>
        <taxon>Pseudomonadati</taxon>
        <taxon>Elusimicrobiota</taxon>
        <taxon>Elusimicrobia</taxon>
        <taxon>Elusimicrobiales</taxon>
        <taxon>Elusimicrobiaceae</taxon>
        <taxon>Candidatus Avelusimicrobium</taxon>
    </lineage>
</organism>
<feature type="domain" description="PAC" evidence="3">
    <location>
        <begin position="578"/>
        <end position="630"/>
    </location>
</feature>
<dbReference type="GO" id="GO:0006355">
    <property type="term" value="P:regulation of DNA-templated transcription"/>
    <property type="evidence" value="ECO:0007669"/>
    <property type="project" value="InterPro"/>
</dbReference>
<dbReference type="EMBL" id="SUVG01000007">
    <property type="protein sequence ID" value="MBE6421666.1"/>
    <property type="molecule type" value="Genomic_DNA"/>
</dbReference>
<dbReference type="InterPro" id="IPR000014">
    <property type="entry name" value="PAS"/>
</dbReference>
<dbReference type="InterPro" id="IPR052155">
    <property type="entry name" value="Biofilm_reg_signaling"/>
</dbReference>
<feature type="domain" description="PAC" evidence="3">
    <location>
        <begin position="209"/>
        <end position="261"/>
    </location>
</feature>
<dbReference type="Pfam" id="PF08448">
    <property type="entry name" value="PAS_4"/>
    <property type="match status" value="2"/>
</dbReference>
<dbReference type="InterPro" id="IPR035965">
    <property type="entry name" value="PAS-like_dom_sf"/>
</dbReference>
<feature type="domain" description="PAS" evidence="2">
    <location>
        <begin position="135"/>
        <end position="205"/>
    </location>
</feature>
<dbReference type="PANTHER" id="PTHR44757">
    <property type="entry name" value="DIGUANYLATE CYCLASE DGCP"/>
    <property type="match status" value="1"/>
</dbReference>
<feature type="domain" description="PAC" evidence="3">
    <location>
        <begin position="705"/>
        <end position="758"/>
    </location>
</feature>
<feature type="domain" description="PAS" evidence="2">
    <location>
        <begin position="885"/>
        <end position="926"/>
    </location>
</feature>
<dbReference type="InterPro" id="IPR003018">
    <property type="entry name" value="GAF"/>
</dbReference>
<dbReference type="PANTHER" id="PTHR44757:SF2">
    <property type="entry name" value="BIOFILM ARCHITECTURE MAINTENANCE PROTEIN MBAA"/>
    <property type="match status" value="1"/>
</dbReference>
<accession>A0A928DQM4</accession>
<dbReference type="PROSITE" id="PS50112">
    <property type="entry name" value="PAS"/>
    <property type="match status" value="4"/>
</dbReference>
<dbReference type="SMART" id="SM00091">
    <property type="entry name" value="PAS"/>
    <property type="match status" value="11"/>
</dbReference>
<dbReference type="PROSITE" id="PS50113">
    <property type="entry name" value="PAC"/>
    <property type="match status" value="4"/>
</dbReference>
<dbReference type="SUPFAM" id="SSF55781">
    <property type="entry name" value="GAF domain-like"/>
    <property type="match status" value="1"/>
</dbReference>
<sequence>MSNKLFSFFSKDAEPTTEPVKTLTPEMYAFLEHFPTAVLLLENSGKIVFANMAASALLRTKVSALTSSTVDRFGLTMTQVRSMTDAQNPQKMVHEVVTTDADSLTVSVGATILASTPFIMLTLEDVPHFQQLKEEKAFFASILNKEPQAIVVQNFAGICVFWNKHAEELFGHKVEQVEGKSIYDLLPKEMEQAVRRLDEELRKKQESRRDVQFSCKKEDGKDRVLSVDKEIIPGPDGKPRYILSLFDDVTERSEKEHVLSQKQILLQAILDNVPLGLYTRDNKGVMTYFNKQSMKVLNEADPTRTDKPHALQSPDQVEFHRIREAQILQEGKRRDFPEEIYTDAEGNKIILHMIKVPLWDAGPNPVVLTIVEDITARRLQEKEIKRVNGLLSAILQNAPMGLYARTADGRMLLRNRKCADLFGEETESAFDSTGKLPHETEEQVNAYVAREQELLRSGQIIDIPEEPYVTAAGEERLLHLIKVPVKEESGQESFVVTMVEDVTEKRAQERSLIETKNSLQTILEYVPVAIYARKVDDTLCYINRRAHEIFPDEREYVAKDDFYGQREKNIFKEGKVLEFPEEWYTTLRGDKILLHLIKAPVFDKEGNPFMVLTVAEDITEKKQQEKAIVDAKNFLQTVIDQLPLSLSVKNYDGKYILWNKKSEDLFGVGAADVIGRTSYRADINREQAEFLRESDLRVFENKKEQDIPQELISTAADGVKIMHTVKTPVFNSDGTPNCLLVVSEDITAKTRMEKQIREASDKNTLLVENAREGIVILDDGKIIYTNRAFCHILGYEDPADIKGQALLDFAAEDHRPFLKDKCDSVLAGADNASNAMEVHFVKKKGGEVEAEFAAVASKYLGRRITLCFVRDVTTSNRMLRDMKTERESLRSAFEKSITPSFILSSKGYITVMNEACRNLFGFTETDKKFYRNVYIKPAIRLAVRKNLKMGQPAQMDYTFDFERAAEKFPGRIEGTGQLHLLANFVPINKRDTKDGTVEADYIVFLEKKEPKDEPEPPSSVPPAPKPPVAPVEEPKAPVVLPPPPPEKPQQAPAALSSHARETLVLPNSEPYALCSKDFKILSCNALFRSLCQLEENELIGQPIMYVFHSDFQAALTQDLFTLSADGAISNREYRLNLASGLESTSVRVSAVKEADGRYLFVLRNLAFHQQIMRILEERSAQLNALLEATDGIVFSVWFEKDRFGQIEQANKFLSRKLGYSHEELVRMSFADLFTNGEGAAANPAQVLAQAEGELASHGKTSFRLPVRKKDGEVFEAQVMLSALDLPSKDAALVIIYDLFQQLDRVAKDSKEAKELKCVRQALPGLYLKTDSEGLALEVYSNLDYLDNEQTQDIFLDRFPGQYWSAETASRALFAIKEALSINVSTRFEFEWEVSGKVRYYEVLVTPISGCGEAVLWIKDVSGKHAYDEKVHELYRITREPGLSLTEQVEKILAFGRKIFRSDVGLVLRFHKNREQLESMVAYATKNDLHLERHMEFAVEECLTDVADGNVVLISDGEALSCTRCLHKAKGLNALLAAPLYMGGKVTGALCFASQEPCRNFPEGAEELIGIMARILSLRLELRQTGKMLSEASRSLAKTLEYVEMPAVIIGLDYHVTFVNHAMLRITGRRTSNMLGRDFFEEVIRNDDLSKQMFKAAEKSSTAQAFQVRLDLLRENGLYEDTPWDVFVCKNAEGKVDGYALIASAV</sequence>
<dbReference type="Gene3D" id="3.30.450.20">
    <property type="entry name" value="PAS domain"/>
    <property type="match status" value="9"/>
</dbReference>
<dbReference type="InterPro" id="IPR013767">
    <property type="entry name" value="PAS_fold"/>
</dbReference>
<dbReference type="InterPro" id="IPR029016">
    <property type="entry name" value="GAF-like_dom_sf"/>
</dbReference>
<dbReference type="Pfam" id="PF01590">
    <property type="entry name" value="GAF"/>
    <property type="match status" value="1"/>
</dbReference>
<feature type="domain" description="PAS" evidence="2">
    <location>
        <begin position="631"/>
        <end position="702"/>
    </location>
</feature>
<dbReference type="SUPFAM" id="SSF55785">
    <property type="entry name" value="PYP-like sensor domain (PAS domain)"/>
    <property type="match status" value="10"/>
</dbReference>